<dbReference type="InterPro" id="IPR006311">
    <property type="entry name" value="TAT_signal"/>
</dbReference>
<reference evidence="1 2" key="1">
    <citation type="journal article" date="2019" name="Microbiol. Resour. Announc.">
        <title>Draft Genome Sequence of the Most Traditional epsilon-Poly-l-Lysine Producer, Streptomyces albulus NBRC14147.</title>
        <authorList>
            <person name="Yamanaka K."/>
            <person name="Hamano Y."/>
        </authorList>
    </citation>
    <scope>NUCLEOTIDE SEQUENCE [LARGE SCALE GENOMIC DNA]</scope>
    <source>
        <strain evidence="1 2">NBRC 14147</strain>
    </source>
</reference>
<sequence length="143" mass="14918">MRHHTSGTSRTVRRTALVTGLAALAATLATPWSAGAPVAHAAGGGRSTAASGDCSAGQLCLWSKPDFGGRRQTHELSGTDIESCVTLPEGTTAASLANRTGRPVTTYQSAVCAETGEFDTYPGGGSWVPRSPYQVRAFKLWEH</sequence>
<dbReference type="PROSITE" id="PS51318">
    <property type="entry name" value="TAT"/>
    <property type="match status" value="1"/>
</dbReference>
<dbReference type="RefSeq" id="WP_016573704.1">
    <property type="nucleotide sequence ID" value="NZ_BHXC01000006.1"/>
</dbReference>
<dbReference type="eggNOG" id="ENOG5034BZQ">
    <property type="taxonomic scope" value="Bacteria"/>
</dbReference>
<dbReference type="EMBL" id="BHXC01000006">
    <property type="protein sequence ID" value="GCB91019.1"/>
    <property type="molecule type" value="Genomic_DNA"/>
</dbReference>
<accession>A0A059W270</accession>
<evidence type="ECO:0000313" key="1">
    <source>
        <dbReference type="EMBL" id="GCB91019.1"/>
    </source>
</evidence>
<organism evidence="1 2">
    <name type="scientific">Streptomyces noursei</name>
    <name type="common">Streptomyces albulus</name>
    <dbReference type="NCBI Taxonomy" id="1971"/>
    <lineage>
        <taxon>Bacteria</taxon>
        <taxon>Bacillati</taxon>
        <taxon>Actinomycetota</taxon>
        <taxon>Actinomycetes</taxon>
        <taxon>Kitasatosporales</taxon>
        <taxon>Streptomycetaceae</taxon>
        <taxon>Streptomyces</taxon>
    </lineage>
</organism>
<protein>
    <submittedName>
        <fullName evidence="1">Uncharacterized protein</fullName>
    </submittedName>
</protein>
<name>A0A059W270_STRNR</name>
<dbReference type="Pfam" id="PF03995">
    <property type="entry name" value="Inhibitor_I36"/>
    <property type="match status" value="1"/>
</dbReference>
<dbReference type="STRING" id="68570.DC74_2863"/>
<evidence type="ECO:0000313" key="2">
    <source>
        <dbReference type="Proteomes" id="UP000288351"/>
    </source>
</evidence>
<dbReference type="AlphaFoldDB" id="A0A059W270"/>
<gene>
    <name evidence="1" type="ORF">SALB_03731</name>
</gene>
<comment type="caution">
    <text evidence="1">The sequence shown here is derived from an EMBL/GenBank/DDBJ whole genome shotgun (WGS) entry which is preliminary data.</text>
</comment>
<dbReference type="Proteomes" id="UP000288351">
    <property type="component" value="Unassembled WGS sequence"/>
</dbReference>
<proteinExistence type="predicted"/>